<keyword evidence="3" id="KW-1185">Reference proteome</keyword>
<keyword evidence="2" id="KW-0067">ATP-binding</keyword>
<accession>A0A7Y8FZ40</accession>
<gene>
    <name evidence="1" type="ORF">HX871_07055</name>
    <name evidence="2" type="ORF">HX893_07370</name>
</gene>
<evidence type="ECO:0000313" key="3">
    <source>
        <dbReference type="Proteomes" id="UP000572863"/>
    </source>
</evidence>
<keyword evidence="2" id="KW-0547">Nucleotide-binding</keyword>
<reference evidence="3 4" key="1">
    <citation type="submission" date="2020-04" db="EMBL/GenBank/DDBJ databases">
        <title>Molecular characterization of pseudomonads from Agaricus bisporus reveal novel blotch 2 pathogens in Western Europe.</title>
        <authorList>
            <person name="Taparia T."/>
            <person name="Krijger M."/>
            <person name="Haynes E."/>
            <person name="Elpinstone J.G."/>
            <person name="Noble R."/>
            <person name="Van Der Wolf J."/>
        </authorList>
    </citation>
    <scope>NUCLEOTIDE SEQUENCE [LARGE SCALE GENOMIC DNA]</scope>
    <source>
        <strain evidence="1 3">P7774</strain>
        <strain evidence="2 4">P8021</strain>
    </source>
</reference>
<dbReference type="RefSeq" id="WP_177049260.1">
    <property type="nucleotide sequence ID" value="NZ_JACAQM010000001.1"/>
</dbReference>
<dbReference type="AlphaFoldDB" id="A0A7Y8FZ40"/>
<protein>
    <submittedName>
        <fullName evidence="2">ATP-binding protein</fullName>
    </submittedName>
</protein>
<dbReference type="SUPFAM" id="SSF55874">
    <property type="entry name" value="ATPase domain of HSP90 chaperone/DNA topoisomerase II/histidine kinase"/>
    <property type="match status" value="1"/>
</dbReference>
<dbReference type="Proteomes" id="UP000572863">
    <property type="component" value="Unassembled WGS sequence"/>
</dbReference>
<dbReference type="EMBL" id="JACARY010000009">
    <property type="protein sequence ID" value="NWD94168.1"/>
    <property type="molecule type" value="Genomic_DNA"/>
</dbReference>
<dbReference type="EMBL" id="JACASD010000015">
    <property type="protein sequence ID" value="NWE87949.1"/>
    <property type="molecule type" value="Genomic_DNA"/>
</dbReference>
<name>A0A7Y8FZ40_9PSED</name>
<evidence type="ECO:0000313" key="1">
    <source>
        <dbReference type="EMBL" id="NWD94168.1"/>
    </source>
</evidence>
<dbReference type="InterPro" id="IPR036890">
    <property type="entry name" value="HATPase_C_sf"/>
</dbReference>
<organism evidence="2 4">
    <name type="scientific">Pseudomonas reactans</name>
    <dbReference type="NCBI Taxonomy" id="117680"/>
    <lineage>
        <taxon>Bacteria</taxon>
        <taxon>Pseudomonadati</taxon>
        <taxon>Pseudomonadota</taxon>
        <taxon>Gammaproteobacteria</taxon>
        <taxon>Pseudomonadales</taxon>
        <taxon>Pseudomonadaceae</taxon>
        <taxon>Pseudomonas</taxon>
    </lineage>
</organism>
<evidence type="ECO:0000313" key="2">
    <source>
        <dbReference type="EMBL" id="NWE87949.1"/>
    </source>
</evidence>
<dbReference type="GO" id="GO:0005524">
    <property type="term" value="F:ATP binding"/>
    <property type="evidence" value="ECO:0007669"/>
    <property type="project" value="UniProtKB-KW"/>
</dbReference>
<proteinExistence type="predicted"/>
<comment type="caution">
    <text evidence="2">The sequence shown here is derived from an EMBL/GenBank/DDBJ whole genome shotgun (WGS) entry which is preliminary data.</text>
</comment>
<dbReference type="Proteomes" id="UP000585226">
    <property type="component" value="Unassembled WGS sequence"/>
</dbReference>
<evidence type="ECO:0000313" key="4">
    <source>
        <dbReference type="Proteomes" id="UP000585226"/>
    </source>
</evidence>
<sequence>MSLLLQTNLKGRLRNTSLPKSHGLLPVFEAIVNSIHSIEEKDNLDTGRIILEINRSQQSALEIEAGLEPIVGFTISDNGCGFNDTNFNSFQTLDSDHKIDKGCRGVGRLMWLKAFDKADVESFYYDGEKLQSRSFSLDELNGVNNLSQLPREGTGSGSRIKLSGFNESYRDSTPKTAAVIANQLLEHCLWYFVRPDGAPRILVKDGQDTIDVYSLYDTNMMSAATHEKIEILGIDFELTHIKFRYSTSRKHQIALCAANRLAKEEGIQGKIPGLTGKLTDSTGDFIYSCYVSSTYLDENVRSERTSFNIAEDFNGIFSQTEISLRMIRERVLDRAKLYLETYLRDSIEAGNRRIASFIDNQAPRYRFITRYASQEDLIVSPDITDKDLDLHLHEIWYDIERQLVSEGHDIMSPAKNESLLDYKERLNNYVSKAEDIKKSDLANYVSHRKAIIDILEQSIVRLEDGKYAREDTIHELIFPMGKDSDSVMADGSNLWLLDERLSFHAYLASDKTLNSMPITNSSSTKEPDILSLRVFDNPILVNDGGSFPMASLTIVEIKRPMRDDMREGEDKDPIDQALGYLDRIRDGGIMTKSGRPIPGNKEIPGYIYVVCDLTPTMKRRCRRANLRITSDGLGYFGYNEPSHAYVEVISFDQLVKSAKERNRSFFDKLGFPTH</sequence>